<comment type="caution">
    <text evidence="1">The sequence shown here is derived from an EMBL/GenBank/DDBJ whole genome shotgun (WGS) entry which is preliminary data.</text>
</comment>
<dbReference type="AlphaFoldDB" id="A0A392PQ02"/>
<dbReference type="EMBL" id="LXQA010088060">
    <property type="protein sequence ID" value="MCI13386.1"/>
    <property type="molecule type" value="Genomic_DNA"/>
</dbReference>
<evidence type="ECO:0000313" key="2">
    <source>
        <dbReference type="Proteomes" id="UP000265520"/>
    </source>
</evidence>
<keyword evidence="2" id="KW-1185">Reference proteome</keyword>
<accession>A0A392PQ02</accession>
<organism evidence="1 2">
    <name type="scientific">Trifolium medium</name>
    <dbReference type="NCBI Taxonomy" id="97028"/>
    <lineage>
        <taxon>Eukaryota</taxon>
        <taxon>Viridiplantae</taxon>
        <taxon>Streptophyta</taxon>
        <taxon>Embryophyta</taxon>
        <taxon>Tracheophyta</taxon>
        <taxon>Spermatophyta</taxon>
        <taxon>Magnoliopsida</taxon>
        <taxon>eudicotyledons</taxon>
        <taxon>Gunneridae</taxon>
        <taxon>Pentapetalae</taxon>
        <taxon>rosids</taxon>
        <taxon>fabids</taxon>
        <taxon>Fabales</taxon>
        <taxon>Fabaceae</taxon>
        <taxon>Papilionoideae</taxon>
        <taxon>50 kb inversion clade</taxon>
        <taxon>NPAAA clade</taxon>
        <taxon>Hologalegina</taxon>
        <taxon>IRL clade</taxon>
        <taxon>Trifolieae</taxon>
        <taxon>Trifolium</taxon>
    </lineage>
</organism>
<proteinExistence type="predicted"/>
<evidence type="ECO:0000313" key="1">
    <source>
        <dbReference type="EMBL" id="MCI13386.1"/>
    </source>
</evidence>
<dbReference type="Proteomes" id="UP000265520">
    <property type="component" value="Unassembled WGS sequence"/>
</dbReference>
<protein>
    <submittedName>
        <fullName evidence="1">Uncharacterized protein</fullName>
    </submittedName>
</protein>
<sequence>STVVANQGTKDAMLKDVIADYDEVVTAAAVVVATMKVVMVAAMSEVAYQD</sequence>
<reference evidence="1 2" key="1">
    <citation type="journal article" date="2018" name="Front. Plant Sci.">
        <title>Red Clover (Trifolium pratense) and Zigzag Clover (T. medium) - A Picture of Genomic Similarities and Differences.</title>
        <authorList>
            <person name="Dluhosova J."/>
            <person name="Istvanek J."/>
            <person name="Nedelnik J."/>
            <person name="Repkova J."/>
        </authorList>
    </citation>
    <scope>NUCLEOTIDE SEQUENCE [LARGE SCALE GENOMIC DNA]</scope>
    <source>
        <strain evidence="2">cv. 10/8</strain>
        <tissue evidence="1">Leaf</tissue>
    </source>
</reference>
<name>A0A392PQ02_9FABA</name>
<feature type="non-terminal residue" evidence="1">
    <location>
        <position position="1"/>
    </location>
</feature>